<comment type="caution">
    <text evidence="1">The sequence shown here is derived from an EMBL/GenBank/DDBJ whole genome shotgun (WGS) entry which is preliminary data.</text>
</comment>
<reference evidence="1" key="1">
    <citation type="submission" date="2021-02" db="EMBL/GenBank/DDBJ databases">
        <authorList>
            <consortium name="DOE Joint Genome Institute"/>
            <person name="Ahrendt S."/>
            <person name="Looney B.P."/>
            <person name="Miyauchi S."/>
            <person name="Morin E."/>
            <person name="Drula E."/>
            <person name="Courty P.E."/>
            <person name="Chicoki N."/>
            <person name="Fauchery L."/>
            <person name="Kohler A."/>
            <person name="Kuo A."/>
            <person name="Labutti K."/>
            <person name="Pangilinan J."/>
            <person name="Lipzen A."/>
            <person name="Riley R."/>
            <person name="Andreopoulos W."/>
            <person name="He G."/>
            <person name="Johnson J."/>
            <person name="Barry K.W."/>
            <person name="Grigoriev I.V."/>
            <person name="Nagy L."/>
            <person name="Hibbett D."/>
            <person name="Henrissat B."/>
            <person name="Matheny P.B."/>
            <person name="Labbe J."/>
            <person name="Martin F."/>
        </authorList>
    </citation>
    <scope>NUCLEOTIDE SEQUENCE</scope>
    <source>
        <strain evidence="1">FP105234-sp</strain>
    </source>
</reference>
<sequence length="63" mass="7267">MTGQGPQRVDRMALGVYFPRTLSFVLHRLPVTRRALYLYALTLRLHLYDIPHFYATASSVDSL</sequence>
<gene>
    <name evidence="1" type="ORF">FA95DRAFT_1559898</name>
</gene>
<protein>
    <submittedName>
        <fullName evidence="1">Uncharacterized protein</fullName>
    </submittedName>
</protein>
<accession>A0ACB8RT46</accession>
<evidence type="ECO:0000313" key="1">
    <source>
        <dbReference type="EMBL" id="KAI0046673.1"/>
    </source>
</evidence>
<evidence type="ECO:0000313" key="2">
    <source>
        <dbReference type="Proteomes" id="UP000814033"/>
    </source>
</evidence>
<dbReference type="Proteomes" id="UP000814033">
    <property type="component" value="Unassembled WGS sequence"/>
</dbReference>
<name>A0ACB8RT46_9AGAM</name>
<organism evidence="1 2">
    <name type="scientific">Auriscalpium vulgare</name>
    <dbReference type="NCBI Taxonomy" id="40419"/>
    <lineage>
        <taxon>Eukaryota</taxon>
        <taxon>Fungi</taxon>
        <taxon>Dikarya</taxon>
        <taxon>Basidiomycota</taxon>
        <taxon>Agaricomycotina</taxon>
        <taxon>Agaricomycetes</taxon>
        <taxon>Russulales</taxon>
        <taxon>Auriscalpiaceae</taxon>
        <taxon>Auriscalpium</taxon>
    </lineage>
</organism>
<reference evidence="1" key="2">
    <citation type="journal article" date="2022" name="New Phytol.">
        <title>Evolutionary transition to the ectomycorrhizal habit in the genomes of a hyperdiverse lineage of mushroom-forming fungi.</title>
        <authorList>
            <person name="Looney B."/>
            <person name="Miyauchi S."/>
            <person name="Morin E."/>
            <person name="Drula E."/>
            <person name="Courty P.E."/>
            <person name="Kohler A."/>
            <person name="Kuo A."/>
            <person name="LaButti K."/>
            <person name="Pangilinan J."/>
            <person name="Lipzen A."/>
            <person name="Riley R."/>
            <person name="Andreopoulos W."/>
            <person name="He G."/>
            <person name="Johnson J."/>
            <person name="Nolan M."/>
            <person name="Tritt A."/>
            <person name="Barry K.W."/>
            <person name="Grigoriev I.V."/>
            <person name="Nagy L.G."/>
            <person name="Hibbett D."/>
            <person name="Henrissat B."/>
            <person name="Matheny P.B."/>
            <person name="Labbe J."/>
            <person name="Martin F.M."/>
        </authorList>
    </citation>
    <scope>NUCLEOTIDE SEQUENCE</scope>
    <source>
        <strain evidence="1">FP105234-sp</strain>
    </source>
</reference>
<keyword evidence="2" id="KW-1185">Reference proteome</keyword>
<proteinExistence type="predicted"/>
<dbReference type="EMBL" id="MU275920">
    <property type="protein sequence ID" value="KAI0046673.1"/>
    <property type="molecule type" value="Genomic_DNA"/>
</dbReference>